<proteinExistence type="predicted"/>
<name>A0A6I6H6L6_VARPD</name>
<dbReference type="Pfam" id="PF02515">
    <property type="entry name" value="CoA_transf_3"/>
    <property type="match status" value="1"/>
</dbReference>
<dbReference type="InterPro" id="IPR044855">
    <property type="entry name" value="CoA-Trfase_III_dom3_sf"/>
</dbReference>
<keyword evidence="1" id="KW-0808">Transferase</keyword>
<dbReference type="InterPro" id="IPR023606">
    <property type="entry name" value="CoA-Trfase_III_dom_1_sf"/>
</dbReference>
<dbReference type="Gene3D" id="3.40.50.10540">
    <property type="entry name" value="Crotonobetainyl-coa:carnitine coa-transferase, domain 1"/>
    <property type="match status" value="1"/>
</dbReference>
<dbReference type="AlphaFoldDB" id="A0A6I6H6L6"/>
<accession>A0A6I6H6L6</accession>
<dbReference type="InterPro" id="IPR003673">
    <property type="entry name" value="CoA-Trfase_fam_III"/>
</dbReference>
<evidence type="ECO:0000313" key="1">
    <source>
        <dbReference type="EMBL" id="QGW82552.1"/>
    </source>
</evidence>
<dbReference type="InterPro" id="IPR050509">
    <property type="entry name" value="CoA-transferase_III"/>
</dbReference>
<dbReference type="OrthoDB" id="5294844at2"/>
<dbReference type="Gene3D" id="3.30.1540.10">
    <property type="entry name" value="formyl-coa transferase, domain 3"/>
    <property type="match status" value="1"/>
</dbReference>
<sequence>METTGASRPPLAGIRVLDLTRLLPGPVCTLHLADLGAEVLKIEDTGLGDYAAPALRAMVQRNKKGMRLDLKQADGVALLHRLAESADVLVEGFRPGVMDRLGVGYAALSAVNPRLVYCSITGFGQTGPYRDEPGHDLNYCALSGVSDQIGRDDAGPALSNLPIADLLGGSMNAVMGILAALFDAARTGTGRHVDISMADGVLAHALVPLVTLATQGATRRAGLDKLSGALPCYAMYRTQDGRHLSVGALEHKFWERFCDVLGRPDLKPMHMPPDRATAERVRADVAALIEARPLAYWADVFHGRQCCVTPVLRLEEALAHENFIARGMVHPRATEGGAPQLACPVKMTGFEFSIERPAPSPGQDTDEVLAALGHDEAARADLRRRGVVG</sequence>
<protein>
    <submittedName>
        <fullName evidence="1">CoA transferase</fullName>
    </submittedName>
</protein>
<organism evidence="1 2">
    <name type="scientific">Variovorax paradoxus</name>
    <dbReference type="NCBI Taxonomy" id="34073"/>
    <lineage>
        <taxon>Bacteria</taxon>
        <taxon>Pseudomonadati</taxon>
        <taxon>Pseudomonadota</taxon>
        <taxon>Betaproteobacteria</taxon>
        <taxon>Burkholderiales</taxon>
        <taxon>Comamonadaceae</taxon>
        <taxon>Variovorax</taxon>
    </lineage>
</organism>
<reference evidence="1 2" key="1">
    <citation type="submission" date="2019-12" db="EMBL/GenBank/DDBJ databases">
        <title>Hybrid Genome Assemblies of two High G+C Isolates from Undergraduate Microbiology Courses.</title>
        <authorList>
            <person name="Ne Ville C.J."/>
            <person name="Enright D."/>
            <person name="Hernandez I."/>
            <person name="Dodsworth J."/>
            <person name="Orwin P.M."/>
        </authorList>
    </citation>
    <scope>NUCLEOTIDE SEQUENCE [LARGE SCALE GENOMIC DNA]</scope>
    <source>
        <strain evidence="1 2">CSUSB</strain>
    </source>
</reference>
<dbReference type="SUPFAM" id="SSF89796">
    <property type="entry name" value="CoA-transferase family III (CaiB/BaiF)"/>
    <property type="match status" value="1"/>
</dbReference>
<dbReference type="GO" id="GO:0016740">
    <property type="term" value="F:transferase activity"/>
    <property type="evidence" value="ECO:0007669"/>
    <property type="project" value="UniProtKB-KW"/>
</dbReference>
<dbReference type="RefSeq" id="WP_157613890.1">
    <property type="nucleotide sequence ID" value="NZ_CP046622.1"/>
</dbReference>
<dbReference type="PANTHER" id="PTHR48228:SF5">
    <property type="entry name" value="ALPHA-METHYLACYL-COA RACEMASE"/>
    <property type="match status" value="1"/>
</dbReference>
<gene>
    <name evidence="1" type="ORF">GOQ09_13630</name>
</gene>
<dbReference type="EMBL" id="CP046622">
    <property type="protein sequence ID" value="QGW82552.1"/>
    <property type="molecule type" value="Genomic_DNA"/>
</dbReference>
<evidence type="ECO:0000313" key="2">
    <source>
        <dbReference type="Proteomes" id="UP000425817"/>
    </source>
</evidence>
<dbReference type="Proteomes" id="UP000425817">
    <property type="component" value="Chromosome"/>
</dbReference>
<dbReference type="PANTHER" id="PTHR48228">
    <property type="entry name" value="SUCCINYL-COA--D-CITRAMALATE COA-TRANSFERASE"/>
    <property type="match status" value="1"/>
</dbReference>